<dbReference type="GO" id="GO:0005524">
    <property type="term" value="F:ATP binding"/>
    <property type="evidence" value="ECO:0007669"/>
    <property type="project" value="UniProtKB-KW"/>
</dbReference>
<dbReference type="PROSITE" id="PS00571">
    <property type="entry name" value="AMIDASES"/>
    <property type="match status" value="1"/>
</dbReference>
<keyword evidence="4 7" id="KW-0067">ATP-binding</keyword>
<gene>
    <name evidence="7" type="primary">gatA</name>
    <name evidence="9" type="ORF">MICH65_0642</name>
</gene>
<dbReference type="GO" id="GO:0030956">
    <property type="term" value="C:glutamyl-tRNA(Gln) amidotransferase complex"/>
    <property type="evidence" value="ECO:0007669"/>
    <property type="project" value="InterPro"/>
</dbReference>
<keyword evidence="10" id="KW-1185">Reference proteome</keyword>
<dbReference type="AlphaFoldDB" id="A0A857N8H3"/>
<dbReference type="Pfam" id="PF01425">
    <property type="entry name" value="Amidase"/>
    <property type="match status" value="1"/>
</dbReference>
<dbReference type="SUPFAM" id="SSF75304">
    <property type="entry name" value="Amidase signature (AS) enzymes"/>
    <property type="match status" value="1"/>
</dbReference>
<organism evidence="9 10">
    <name type="scientific">Candidatus Chazhemtobacterium aquaticus</name>
    <dbReference type="NCBI Taxonomy" id="2715735"/>
    <lineage>
        <taxon>Bacteria</taxon>
        <taxon>Candidatus Chazhemtobacteraceae</taxon>
        <taxon>Candidatus Chazhemtobacterium</taxon>
    </lineage>
</organism>
<dbReference type="InterPro" id="IPR036928">
    <property type="entry name" value="AS_sf"/>
</dbReference>
<dbReference type="KEGG" id="caqa:MICH65_0642"/>
<feature type="active site" description="Charge relay system" evidence="7">
    <location>
        <position position="147"/>
    </location>
</feature>
<comment type="subunit">
    <text evidence="7">Heterotrimer of A, B and C subunits.</text>
</comment>
<dbReference type="HAMAP" id="MF_00120">
    <property type="entry name" value="GatA"/>
    <property type="match status" value="1"/>
</dbReference>
<comment type="function">
    <text evidence="7">Allows the formation of correctly charged Gln-tRNA(Gln) through the transamidation of misacylated Glu-tRNA(Gln) in organisms which lack glutaminyl-tRNA synthetase. The reaction takes place in the presence of glutamine and ATP through an activated gamma-phospho-Glu-tRNA(Gln).</text>
</comment>
<feature type="active site" description="Acyl-ester intermediate" evidence="7">
    <location>
        <position position="171"/>
    </location>
</feature>
<dbReference type="RefSeq" id="WP_161931996.1">
    <property type="nucleotide sequence ID" value="NZ_CP047901.1"/>
</dbReference>
<dbReference type="EMBL" id="CP047901">
    <property type="protein sequence ID" value="QHO63623.1"/>
    <property type="molecule type" value="Genomic_DNA"/>
</dbReference>
<name>A0A857N8H3_9BACT</name>
<evidence type="ECO:0000259" key="8">
    <source>
        <dbReference type="Pfam" id="PF01425"/>
    </source>
</evidence>
<dbReference type="GO" id="GO:0016740">
    <property type="term" value="F:transferase activity"/>
    <property type="evidence" value="ECO:0007669"/>
    <property type="project" value="UniProtKB-KW"/>
</dbReference>
<evidence type="ECO:0000256" key="1">
    <source>
        <dbReference type="ARBA" id="ARBA00008069"/>
    </source>
</evidence>
<feature type="active site" description="Charge relay system" evidence="7">
    <location>
        <position position="72"/>
    </location>
</feature>
<dbReference type="InterPro" id="IPR023631">
    <property type="entry name" value="Amidase_dom"/>
</dbReference>
<keyword evidence="9" id="KW-0808">Transferase</keyword>
<dbReference type="PANTHER" id="PTHR11895">
    <property type="entry name" value="TRANSAMIDASE"/>
    <property type="match status" value="1"/>
</dbReference>
<evidence type="ECO:0000256" key="6">
    <source>
        <dbReference type="ARBA" id="ARBA00047407"/>
    </source>
</evidence>
<dbReference type="InterPro" id="IPR000120">
    <property type="entry name" value="Amidase"/>
</dbReference>
<keyword evidence="5 7" id="KW-0648">Protein biosynthesis</keyword>
<evidence type="ECO:0000256" key="4">
    <source>
        <dbReference type="ARBA" id="ARBA00022840"/>
    </source>
</evidence>
<comment type="similarity">
    <text evidence="1 7">Belongs to the amidase family. GatA subfamily.</text>
</comment>
<sequence>MSKTIVETRKELVDGTKSVTEVVSESLKIIKDKEKLNAFITLVEDEALKRAAWLEKNGDRSLPLFGVPVALKDMYLTKGIRTTAGAKLLEEYVPPYSSSVVEKLEEAGAVIVGKTNQDAWAHGASGENSDFGPSLNPSNEEYVPGGSSSGSAVAVAAGMVPLAMGTDTGGSIRQPANFVGVVGFKPSYGRVSRYGVIAMASSLDSMGHFTNSVEDAALVLGVTAGADERDATTRAARKYEFEGFSKKGLEGVRVGIAKEYVEAIADEEIKENFEKVKSKLERLGATLVDVALPHTKDAIAVYYILQPAEVSSNLARFDGVRYGKGRDSFGKEAKRRIVVGSYTLSSGYYDAYYRQALRVRTLVKQDFERAFEKVDVLVTPVSPTTAFKLGEKTSDPLAMYMADALTVPVNLAGLPAIAIPSGKTKGGLPMGVQVIGRYMDEERMLPISYELESELI</sequence>
<accession>A0A857N8H3</accession>
<proteinExistence type="inferred from homology"/>
<comment type="catalytic activity">
    <reaction evidence="6 7">
        <text>L-glutamyl-tRNA(Gln) + L-glutamine + ATP + H2O = L-glutaminyl-tRNA(Gln) + L-glutamate + ADP + phosphate + H(+)</text>
        <dbReference type="Rhea" id="RHEA:17521"/>
        <dbReference type="Rhea" id="RHEA-COMP:9681"/>
        <dbReference type="Rhea" id="RHEA-COMP:9684"/>
        <dbReference type="ChEBI" id="CHEBI:15377"/>
        <dbReference type="ChEBI" id="CHEBI:15378"/>
        <dbReference type="ChEBI" id="CHEBI:29985"/>
        <dbReference type="ChEBI" id="CHEBI:30616"/>
        <dbReference type="ChEBI" id="CHEBI:43474"/>
        <dbReference type="ChEBI" id="CHEBI:58359"/>
        <dbReference type="ChEBI" id="CHEBI:78520"/>
        <dbReference type="ChEBI" id="CHEBI:78521"/>
        <dbReference type="ChEBI" id="CHEBI:456216"/>
        <dbReference type="EC" id="6.3.5.7"/>
    </reaction>
</comment>
<evidence type="ECO:0000313" key="10">
    <source>
        <dbReference type="Proteomes" id="UP000463983"/>
    </source>
</evidence>
<reference evidence="10" key="1">
    <citation type="journal article" date="2020" name="Microorganisms">
        <title>Complete Genome of a Member of a New Bacterial Lineage in the Microgenomates Group Reveals an Unusual Nucleotide Composition Disparity Between Two Strands of DNA and Limited Metabolic Potential.</title>
        <authorList>
            <person name="Kadnikov V.V."/>
            <person name="Mardanov A.V."/>
            <person name="Beletsky A.V."/>
            <person name="Karnachuk O.V."/>
            <person name="Ravin N.V."/>
        </authorList>
    </citation>
    <scope>NUCLEOTIDE SEQUENCE [LARGE SCALE GENOMIC DNA]</scope>
</reference>
<dbReference type="Proteomes" id="UP000463983">
    <property type="component" value="Chromosome"/>
</dbReference>
<protein>
    <recommendedName>
        <fullName evidence="7">Glutamyl-tRNA(Gln) amidotransferase subunit A</fullName>
        <shortName evidence="7">Glu-ADT subunit A</shortName>
        <ecNumber evidence="7">6.3.5.7</ecNumber>
    </recommendedName>
</protein>
<dbReference type="EC" id="6.3.5.7" evidence="7"/>
<dbReference type="GO" id="GO:0006412">
    <property type="term" value="P:translation"/>
    <property type="evidence" value="ECO:0007669"/>
    <property type="project" value="UniProtKB-UniRule"/>
</dbReference>
<dbReference type="InterPro" id="IPR020556">
    <property type="entry name" value="Amidase_CS"/>
</dbReference>
<dbReference type="PANTHER" id="PTHR11895:SF151">
    <property type="entry name" value="GLUTAMYL-TRNA(GLN) AMIDOTRANSFERASE SUBUNIT A"/>
    <property type="match status" value="1"/>
</dbReference>
<evidence type="ECO:0000256" key="2">
    <source>
        <dbReference type="ARBA" id="ARBA00022598"/>
    </source>
</evidence>
<feature type="domain" description="Amidase" evidence="8">
    <location>
        <begin position="21"/>
        <end position="445"/>
    </location>
</feature>
<evidence type="ECO:0000313" key="9">
    <source>
        <dbReference type="EMBL" id="QHO63623.1"/>
    </source>
</evidence>
<keyword evidence="2 7" id="KW-0436">Ligase</keyword>
<dbReference type="Gene3D" id="3.90.1300.10">
    <property type="entry name" value="Amidase signature (AS) domain"/>
    <property type="match status" value="1"/>
</dbReference>
<evidence type="ECO:0000256" key="3">
    <source>
        <dbReference type="ARBA" id="ARBA00022741"/>
    </source>
</evidence>
<dbReference type="InterPro" id="IPR004412">
    <property type="entry name" value="GatA"/>
</dbReference>
<dbReference type="GO" id="GO:0050567">
    <property type="term" value="F:glutaminyl-tRNA synthase (glutamine-hydrolyzing) activity"/>
    <property type="evidence" value="ECO:0007669"/>
    <property type="project" value="UniProtKB-UniRule"/>
</dbReference>
<evidence type="ECO:0000256" key="7">
    <source>
        <dbReference type="HAMAP-Rule" id="MF_00120"/>
    </source>
</evidence>
<evidence type="ECO:0000256" key="5">
    <source>
        <dbReference type="ARBA" id="ARBA00022917"/>
    </source>
</evidence>
<dbReference type="NCBIfam" id="TIGR00132">
    <property type="entry name" value="gatA"/>
    <property type="match status" value="1"/>
</dbReference>
<keyword evidence="3 7" id="KW-0547">Nucleotide-binding</keyword>